<keyword evidence="3" id="KW-1185">Reference proteome</keyword>
<gene>
    <name evidence="2" type="ORF">ACERLL_13505</name>
</gene>
<feature type="transmembrane region" description="Helical" evidence="1">
    <location>
        <begin position="21"/>
        <end position="42"/>
    </location>
</feature>
<dbReference type="InterPro" id="IPR012902">
    <property type="entry name" value="N_methyl_site"/>
</dbReference>
<dbReference type="RefSeq" id="WP_373656626.1">
    <property type="nucleotide sequence ID" value="NZ_JBGUAW010000009.1"/>
</dbReference>
<dbReference type="EMBL" id="JBGUAW010000009">
    <property type="protein sequence ID" value="MFA9461837.1"/>
    <property type="molecule type" value="Genomic_DNA"/>
</dbReference>
<reference evidence="2 3" key="1">
    <citation type="submission" date="2024-08" db="EMBL/GenBank/DDBJ databases">
        <title>Whole-genome sequencing of halo(alkali)philic microorganisms from hypersaline lakes.</title>
        <authorList>
            <person name="Sorokin D.Y."/>
            <person name="Merkel A.Y."/>
            <person name="Messina E."/>
            <person name="Yakimov M."/>
        </authorList>
    </citation>
    <scope>NUCLEOTIDE SEQUENCE [LARGE SCALE GENOMIC DNA]</scope>
    <source>
        <strain evidence="2 3">Cl-TMA</strain>
    </source>
</reference>
<comment type="caution">
    <text evidence="2">The sequence shown here is derived from an EMBL/GenBank/DDBJ whole genome shotgun (WGS) entry which is preliminary data.</text>
</comment>
<dbReference type="Pfam" id="PF07963">
    <property type="entry name" value="N_methyl"/>
    <property type="match status" value="1"/>
</dbReference>
<keyword evidence="1" id="KW-1133">Transmembrane helix</keyword>
<protein>
    <submittedName>
        <fullName evidence="2">Prepilin-type N-terminal cleavage/methylation domain-containing protein</fullName>
    </submittedName>
</protein>
<keyword evidence="1" id="KW-0812">Transmembrane</keyword>
<name>A0ABV4TWZ0_9GAMM</name>
<organism evidence="2 3">
    <name type="scientific">Thiohalorhabdus methylotrophus</name>
    <dbReference type="NCBI Taxonomy" id="3242694"/>
    <lineage>
        <taxon>Bacteria</taxon>
        <taxon>Pseudomonadati</taxon>
        <taxon>Pseudomonadota</taxon>
        <taxon>Gammaproteobacteria</taxon>
        <taxon>Thiohalorhabdales</taxon>
        <taxon>Thiohalorhabdaceae</taxon>
        <taxon>Thiohalorhabdus</taxon>
    </lineage>
</organism>
<dbReference type="Proteomes" id="UP001575181">
    <property type="component" value="Unassembled WGS sequence"/>
</dbReference>
<evidence type="ECO:0000256" key="1">
    <source>
        <dbReference type="SAM" id="Phobius"/>
    </source>
</evidence>
<evidence type="ECO:0000313" key="2">
    <source>
        <dbReference type="EMBL" id="MFA9461837.1"/>
    </source>
</evidence>
<evidence type="ECO:0000313" key="3">
    <source>
        <dbReference type="Proteomes" id="UP001575181"/>
    </source>
</evidence>
<sequence>MNRLRRVRETGEGGFTLMEALVALTIFAIGTLMIVPTMFTWVRANSVSLQRDEAVRILQSQVAHLSQMSVDQAPWTDISNTASNYSQARDLLDGMSESALTDLGTASGFSTPVSTPSVGMTASVSYGVVGIVDAGGNTLSQVMRLRITWDGPAGSQLAEERLVER</sequence>
<proteinExistence type="predicted"/>
<accession>A0ABV4TWZ0</accession>
<dbReference type="NCBIfam" id="TIGR02532">
    <property type="entry name" value="IV_pilin_GFxxxE"/>
    <property type="match status" value="1"/>
</dbReference>
<keyword evidence="1" id="KW-0472">Membrane</keyword>